<keyword evidence="3" id="KW-1185">Reference proteome</keyword>
<organism evidence="2 3">
    <name type="scientific">Selenomonas caprae</name>
    <dbReference type="NCBI Taxonomy" id="2606905"/>
    <lineage>
        <taxon>Bacteria</taxon>
        <taxon>Bacillati</taxon>
        <taxon>Bacillota</taxon>
        <taxon>Negativicutes</taxon>
        <taxon>Selenomonadales</taxon>
        <taxon>Selenomonadaceae</taxon>
        <taxon>Selenomonas</taxon>
    </lineage>
</organism>
<keyword evidence="1" id="KW-0472">Membrane</keyword>
<dbReference type="EMBL" id="VTOZ01000010">
    <property type="protein sequence ID" value="TYZ29108.1"/>
    <property type="molecule type" value="Genomic_DNA"/>
</dbReference>
<feature type="transmembrane region" description="Helical" evidence="1">
    <location>
        <begin position="45"/>
        <end position="63"/>
    </location>
</feature>
<dbReference type="AlphaFoldDB" id="A0A5D6WQA4"/>
<keyword evidence="1" id="KW-1133">Transmembrane helix</keyword>
<protein>
    <submittedName>
        <fullName evidence="2">Uncharacterized protein</fullName>
    </submittedName>
</protein>
<keyword evidence="1" id="KW-0812">Transmembrane</keyword>
<dbReference type="RefSeq" id="WP_149188924.1">
    <property type="nucleotide sequence ID" value="NZ_VTOZ01000010.1"/>
</dbReference>
<comment type="caution">
    <text evidence="2">The sequence shown here is derived from an EMBL/GenBank/DDBJ whole genome shotgun (WGS) entry which is preliminary data.</text>
</comment>
<dbReference type="Proteomes" id="UP000322783">
    <property type="component" value="Unassembled WGS sequence"/>
</dbReference>
<proteinExistence type="predicted"/>
<evidence type="ECO:0000256" key="1">
    <source>
        <dbReference type="SAM" id="Phobius"/>
    </source>
</evidence>
<gene>
    <name evidence="2" type="ORF">FZ041_06070</name>
</gene>
<name>A0A5D6WQA4_9FIRM</name>
<evidence type="ECO:0000313" key="3">
    <source>
        <dbReference type="Proteomes" id="UP000322783"/>
    </source>
</evidence>
<reference evidence="2 3" key="1">
    <citation type="submission" date="2019-08" db="EMBL/GenBank/DDBJ databases">
        <title>Selenomonas sp. mPRGC5 and Selenomonas sp. mPRGC8 isolated from ruminal fluid of dairy goat (Capra hircus).</title>
        <authorList>
            <person name="Poothong S."/>
            <person name="Nuengjamnong C."/>
            <person name="Tanasupawat S."/>
        </authorList>
    </citation>
    <scope>NUCLEOTIDE SEQUENCE [LARGE SCALE GENOMIC DNA]</scope>
    <source>
        <strain evidence="3">mPRGC8</strain>
    </source>
</reference>
<evidence type="ECO:0000313" key="2">
    <source>
        <dbReference type="EMBL" id="TYZ29108.1"/>
    </source>
</evidence>
<accession>A0A5D6WQA4</accession>
<feature type="transmembrane region" description="Helical" evidence="1">
    <location>
        <begin position="75"/>
        <end position="104"/>
    </location>
</feature>
<sequence>MIGYESPYANVNLEQTIAWVSEGTHSDMNSGLIGDAVANFGSCWMIGYPVLFGILMLFMNVIVGKVDEALTLCGAFYVAFYLVSSFMTTLLFTKGVLTLLILLYCSGNERNEIDNTQ</sequence>